<sequence length="85" mass="9999">ESEDQIDSFSFDSLLKKVKEDYENNNSQLYIALDNGRKIQVQVESVKQKKRNTKQSSENNQSNIQDISKYKAKRISKKEHNLHKN</sequence>
<comment type="caution">
    <text evidence="2">The sequence shown here is derived from an EMBL/GenBank/DDBJ whole genome shotgun (WGS) entry which is preliminary data.</text>
</comment>
<feature type="compositionally biased region" description="Polar residues" evidence="1">
    <location>
        <begin position="54"/>
        <end position="66"/>
    </location>
</feature>
<keyword evidence="3" id="KW-1185">Reference proteome</keyword>
<organism evidence="2 3">
    <name type="scientific">Gigaspora margarita</name>
    <dbReference type="NCBI Taxonomy" id="4874"/>
    <lineage>
        <taxon>Eukaryota</taxon>
        <taxon>Fungi</taxon>
        <taxon>Fungi incertae sedis</taxon>
        <taxon>Mucoromycota</taxon>
        <taxon>Glomeromycotina</taxon>
        <taxon>Glomeromycetes</taxon>
        <taxon>Diversisporales</taxon>
        <taxon>Gigasporaceae</taxon>
        <taxon>Gigaspora</taxon>
    </lineage>
</organism>
<feature type="non-terminal residue" evidence="2">
    <location>
        <position position="85"/>
    </location>
</feature>
<gene>
    <name evidence="2" type="ORF">GMARGA_LOCUS43140</name>
</gene>
<feature type="compositionally biased region" description="Basic residues" evidence="1">
    <location>
        <begin position="70"/>
        <end position="85"/>
    </location>
</feature>
<dbReference type="Proteomes" id="UP000789901">
    <property type="component" value="Unassembled WGS sequence"/>
</dbReference>
<evidence type="ECO:0000313" key="3">
    <source>
        <dbReference type="Proteomes" id="UP000789901"/>
    </source>
</evidence>
<dbReference type="EMBL" id="CAJVQB010136163">
    <property type="protein sequence ID" value="CAG8854319.1"/>
    <property type="molecule type" value="Genomic_DNA"/>
</dbReference>
<evidence type="ECO:0000313" key="2">
    <source>
        <dbReference type="EMBL" id="CAG8854319.1"/>
    </source>
</evidence>
<accession>A0ABN7XJI0</accession>
<evidence type="ECO:0000256" key="1">
    <source>
        <dbReference type="SAM" id="MobiDB-lite"/>
    </source>
</evidence>
<feature type="region of interest" description="Disordered" evidence="1">
    <location>
        <begin position="43"/>
        <end position="85"/>
    </location>
</feature>
<protein>
    <submittedName>
        <fullName evidence="2">35712_t:CDS:1</fullName>
    </submittedName>
</protein>
<proteinExistence type="predicted"/>
<reference evidence="2 3" key="1">
    <citation type="submission" date="2021-06" db="EMBL/GenBank/DDBJ databases">
        <authorList>
            <person name="Kallberg Y."/>
            <person name="Tangrot J."/>
            <person name="Rosling A."/>
        </authorList>
    </citation>
    <scope>NUCLEOTIDE SEQUENCE [LARGE SCALE GENOMIC DNA]</scope>
    <source>
        <strain evidence="2 3">120-4 pot B 10/14</strain>
    </source>
</reference>
<feature type="non-terminal residue" evidence="2">
    <location>
        <position position="1"/>
    </location>
</feature>
<name>A0ABN7XJI0_GIGMA</name>